<evidence type="ECO:0000259" key="5">
    <source>
        <dbReference type="PROSITE" id="PS51352"/>
    </source>
</evidence>
<feature type="domain" description="Thioredoxin" evidence="5">
    <location>
        <begin position="208"/>
        <end position="334"/>
    </location>
</feature>
<dbReference type="PANTHER" id="PTHR45663">
    <property type="entry name" value="GEO12009P1"/>
    <property type="match status" value="1"/>
</dbReference>
<dbReference type="PANTHER" id="PTHR45663:SF11">
    <property type="entry name" value="GEO12009P1"/>
    <property type="match status" value="1"/>
</dbReference>
<reference evidence="6 7" key="1">
    <citation type="submission" date="2024-10" db="EMBL/GenBank/DDBJ databases">
        <title>Updated reference genomes for cyclostephanoid diatoms.</title>
        <authorList>
            <person name="Roberts W.R."/>
            <person name="Alverson A.J."/>
        </authorList>
    </citation>
    <scope>NUCLEOTIDE SEQUENCE [LARGE SCALE GENOMIC DNA]</scope>
    <source>
        <strain evidence="6 7">AJA232-27</strain>
    </source>
</reference>
<evidence type="ECO:0000256" key="1">
    <source>
        <dbReference type="ARBA" id="ARBA00022448"/>
    </source>
</evidence>
<keyword evidence="1" id="KW-0813">Transport</keyword>
<sequence>MIGSSINGSSRAAGSRRRCASSTSVSAAAAVHNSTTTATTTSRFFLWTMMISLLGQASFAFRTEVLLDSAAPAATTATTSTTAAVRQRYRQYRNSLSPAPMMALIHPLNNYRRAVSASIIATSSSSAATSRSTTSLSLFSQGDFATASHERFGAPTTAAAAAAAAAARRRRHNHLTTFTPSSSSTTALQMVAKSGGKQILTTEQFEMEVLGINADSSSSQTTNSSNDPEEPNNTSLLQQQQQQQTMPILVLFTAPWCGPCRLTIPIVREIQNLYPPTQLSVYEISTDDLPEVAELAGVSSIPTIVLYYGGEVRDTIVGCVNVKVLSRAVEKVMEDVGMIK</sequence>
<dbReference type="EMBL" id="JALLBG020000150">
    <property type="protein sequence ID" value="KAL3761453.1"/>
    <property type="molecule type" value="Genomic_DNA"/>
</dbReference>
<accession>A0ABD3MF08</accession>
<comment type="caution">
    <text evidence="6">The sequence shown here is derived from an EMBL/GenBank/DDBJ whole genome shotgun (WGS) entry which is preliminary data.</text>
</comment>
<keyword evidence="7" id="KW-1185">Reference proteome</keyword>
<keyword evidence="2" id="KW-0249">Electron transport</keyword>
<dbReference type="Gene3D" id="3.40.30.10">
    <property type="entry name" value="Glutaredoxin"/>
    <property type="match status" value="1"/>
</dbReference>
<dbReference type="Pfam" id="PF00085">
    <property type="entry name" value="Thioredoxin"/>
    <property type="match status" value="1"/>
</dbReference>
<dbReference type="Proteomes" id="UP001530293">
    <property type="component" value="Unassembled WGS sequence"/>
</dbReference>
<dbReference type="PRINTS" id="PR00421">
    <property type="entry name" value="THIOREDOXIN"/>
</dbReference>
<evidence type="ECO:0000256" key="4">
    <source>
        <dbReference type="SAM" id="MobiDB-lite"/>
    </source>
</evidence>
<protein>
    <recommendedName>
        <fullName evidence="5">Thioredoxin domain-containing protein</fullName>
    </recommendedName>
</protein>
<dbReference type="PROSITE" id="PS00194">
    <property type="entry name" value="THIOREDOXIN_1"/>
    <property type="match status" value="1"/>
</dbReference>
<feature type="compositionally biased region" description="Low complexity" evidence="4">
    <location>
        <begin position="216"/>
        <end position="226"/>
    </location>
</feature>
<dbReference type="AlphaFoldDB" id="A0ABD3MF08"/>
<organism evidence="6 7">
    <name type="scientific">Discostella pseudostelligera</name>
    <dbReference type="NCBI Taxonomy" id="259834"/>
    <lineage>
        <taxon>Eukaryota</taxon>
        <taxon>Sar</taxon>
        <taxon>Stramenopiles</taxon>
        <taxon>Ochrophyta</taxon>
        <taxon>Bacillariophyta</taxon>
        <taxon>Coscinodiscophyceae</taxon>
        <taxon>Thalassiosirophycidae</taxon>
        <taxon>Stephanodiscales</taxon>
        <taxon>Stephanodiscaceae</taxon>
        <taxon>Discostella</taxon>
    </lineage>
</organism>
<dbReference type="InterPro" id="IPR017937">
    <property type="entry name" value="Thioredoxin_CS"/>
</dbReference>
<dbReference type="PROSITE" id="PS51354">
    <property type="entry name" value="GLUTAREDOXIN_2"/>
    <property type="match status" value="1"/>
</dbReference>
<dbReference type="InterPro" id="IPR013766">
    <property type="entry name" value="Thioredoxin_domain"/>
</dbReference>
<proteinExistence type="predicted"/>
<dbReference type="InterPro" id="IPR036249">
    <property type="entry name" value="Thioredoxin-like_sf"/>
</dbReference>
<keyword evidence="3" id="KW-1015">Disulfide bond</keyword>
<gene>
    <name evidence="6" type="ORF">ACHAWU_007412</name>
</gene>
<name>A0ABD3MF08_9STRA</name>
<evidence type="ECO:0000256" key="3">
    <source>
        <dbReference type="ARBA" id="ARBA00023157"/>
    </source>
</evidence>
<dbReference type="PROSITE" id="PS51352">
    <property type="entry name" value="THIOREDOXIN_2"/>
    <property type="match status" value="1"/>
</dbReference>
<dbReference type="SUPFAM" id="SSF52833">
    <property type="entry name" value="Thioredoxin-like"/>
    <property type="match status" value="1"/>
</dbReference>
<evidence type="ECO:0000313" key="6">
    <source>
        <dbReference type="EMBL" id="KAL3761453.1"/>
    </source>
</evidence>
<feature type="region of interest" description="Disordered" evidence="4">
    <location>
        <begin position="215"/>
        <end position="240"/>
    </location>
</feature>
<dbReference type="CDD" id="cd02947">
    <property type="entry name" value="TRX_family"/>
    <property type="match status" value="1"/>
</dbReference>
<evidence type="ECO:0000256" key="2">
    <source>
        <dbReference type="ARBA" id="ARBA00022982"/>
    </source>
</evidence>
<evidence type="ECO:0000313" key="7">
    <source>
        <dbReference type="Proteomes" id="UP001530293"/>
    </source>
</evidence>